<feature type="non-terminal residue" evidence="2">
    <location>
        <position position="1"/>
    </location>
</feature>
<dbReference type="AlphaFoldDB" id="A0A381U212"/>
<dbReference type="Pfam" id="PF17131">
    <property type="entry name" value="LolA_like"/>
    <property type="match status" value="1"/>
</dbReference>
<reference evidence="2" key="1">
    <citation type="submission" date="2018-05" db="EMBL/GenBank/DDBJ databases">
        <authorList>
            <person name="Lanie J.A."/>
            <person name="Ng W.-L."/>
            <person name="Kazmierczak K.M."/>
            <person name="Andrzejewski T.M."/>
            <person name="Davidsen T.M."/>
            <person name="Wayne K.J."/>
            <person name="Tettelin H."/>
            <person name="Glass J.I."/>
            <person name="Rusch D."/>
            <person name="Podicherti R."/>
            <person name="Tsui H.-C.T."/>
            <person name="Winkler M.E."/>
        </authorList>
    </citation>
    <scope>NUCLEOTIDE SEQUENCE</scope>
</reference>
<dbReference type="EMBL" id="UINC01005590">
    <property type="protein sequence ID" value="SVA22276.1"/>
    <property type="molecule type" value="Genomic_DNA"/>
</dbReference>
<name>A0A381U212_9ZZZZ</name>
<evidence type="ECO:0000313" key="2">
    <source>
        <dbReference type="EMBL" id="SVA22276.1"/>
    </source>
</evidence>
<protein>
    <recommendedName>
        <fullName evidence="1">Uncharacterized protein TP-0789 domain-containing protein</fullName>
    </recommendedName>
</protein>
<proteinExistence type="predicted"/>
<gene>
    <name evidence="2" type="ORF">METZ01_LOCUS75130</name>
</gene>
<feature type="domain" description="Uncharacterized protein TP-0789" evidence="1">
    <location>
        <begin position="60"/>
        <end position="251"/>
    </location>
</feature>
<accession>A0A381U212</accession>
<dbReference type="InterPro" id="IPR033399">
    <property type="entry name" value="TP_0789-like"/>
</dbReference>
<evidence type="ECO:0000259" key="1">
    <source>
        <dbReference type="Pfam" id="PF17131"/>
    </source>
</evidence>
<dbReference type="Gene3D" id="2.50.20.10">
    <property type="entry name" value="Lipoprotein localisation LolA/LolB/LppX"/>
    <property type="match status" value="1"/>
</dbReference>
<sequence>VVWLSGAPAFALTALEIMQRVDARDDGDNMTARQEMILIDKNNNRRVREMTIFAKDEGRDTRRLLFFLSPPNVKHTGFLTYDYNSGDKDDDQWLYLPALRKTKRIASSDKSAAFMGSDFSYADMTRRLISEWKFKILKEDEVRSKPVWLIEALPASDIIRKRYGYNKSVIFVRQDLFMVVRAVHWVNAGGKLKYTDMKTIEKIDGIWTATEIDVKTTKARKTLHRTILRFHDVKYNQMVNPNLFTVRRLEKGP</sequence>
<dbReference type="CDD" id="cd16329">
    <property type="entry name" value="LolA_like"/>
    <property type="match status" value="1"/>
</dbReference>
<organism evidence="2">
    <name type="scientific">marine metagenome</name>
    <dbReference type="NCBI Taxonomy" id="408172"/>
    <lineage>
        <taxon>unclassified sequences</taxon>
        <taxon>metagenomes</taxon>
        <taxon>ecological metagenomes</taxon>
    </lineage>
</organism>